<organism evidence="2 3">
    <name type="scientific">Candidatus Amesbacteria bacterium RIFCSPHIGHO2_01_FULL_48_32b</name>
    <dbReference type="NCBI Taxonomy" id="1797253"/>
    <lineage>
        <taxon>Bacteria</taxon>
        <taxon>Candidatus Amesiibacteriota</taxon>
    </lineage>
</organism>
<gene>
    <name evidence="2" type="ORF">A2876_00295</name>
</gene>
<evidence type="ECO:0000313" key="3">
    <source>
        <dbReference type="Proteomes" id="UP000178176"/>
    </source>
</evidence>
<keyword evidence="1" id="KW-1133">Transmembrane helix</keyword>
<dbReference type="InterPro" id="IPR010390">
    <property type="entry name" value="ABC-2_transporter-like"/>
</dbReference>
<proteinExistence type="predicted"/>
<name>A0A1F4YG98_9BACT</name>
<evidence type="ECO:0008006" key="4">
    <source>
        <dbReference type="Google" id="ProtNLM"/>
    </source>
</evidence>
<evidence type="ECO:0000313" key="2">
    <source>
        <dbReference type="EMBL" id="OGC92977.1"/>
    </source>
</evidence>
<keyword evidence="1" id="KW-0812">Transmembrane</keyword>
<dbReference type="AlphaFoldDB" id="A0A1F4YG98"/>
<evidence type="ECO:0000256" key="1">
    <source>
        <dbReference type="SAM" id="Phobius"/>
    </source>
</evidence>
<dbReference type="PANTHER" id="PTHR36833:SF1">
    <property type="entry name" value="INTEGRAL MEMBRANE TRANSPORT PROTEIN"/>
    <property type="match status" value="1"/>
</dbReference>
<dbReference type="Pfam" id="PF06182">
    <property type="entry name" value="ABC2_membrane_6"/>
    <property type="match status" value="1"/>
</dbReference>
<feature type="transmembrane region" description="Helical" evidence="1">
    <location>
        <begin position="199"/>
        <end position="217"/>
    </location>
</feature>
<feature type="transmembrane region" description="Helical" evidence="1">
    <location>
        <begin position="21"/>
        <end position="46"/>
    </location>
</feature>
<reference evidence="2 3" key="1">
    <citation type="journal article" date="2016" name="Nat. Commun.">
        <title>Thousands of microbial genomes shed light on interconnected biogeochemical processes in an aquifer system.</title>
        <authorList>
            <person name="Anantharaman K."/>
            <person name="Brown C.T."/>
            <person name="Hug L.A."/>
            <person name="Sharon I."/>
            <person name="Castelle C.J."/>
            <person name="Probst A.J."/>
            <person name="Thomas B.C."/>
            <person name="Singh A."/>
            <person name="Wilkins M.J."/>
            <person name="Karaoz U."/>
            <person name="Brodie E.L."/>
            <person name="Williams K.H."/>
            <person name="Hubbard S.S."/>
            <person name="Banfield J.F."/>
        </authorList>
    </citation>
    <scope>NUCLEOTIDE SEQUENCE [LARGE SCALE GENOMIC DNA]</scope>
</reference>
<dbReference type="PANTHER" id="PTHR36833">
    <property type="entry name" value="SLR0610 PROTEIN-RELATED"/>
    <property type="match status" value="1"/>
</dbReference>
<protein>
    <recommendedName>
        <fullName evidence="4">ABC transporter permease</fullName>
    </recommendedName>
</protein>
<feature type="transmembrane region" description="Helical" evidence="1">
    <location>
        <begin position="223"/>
        <end position="242"/>
    </location>
</feature>
<dbReference type="EMBL" id="MEXH01000002">
    <property type="protein sequence ID" value="OGC92977.1"/>
    <property type="molecule type" value="Genomic_DNA"/>
</dbReference>
<feature type="transmembrane region" description="Helical" evidence="1">
    <location>
        <begin position="115"/>
        <end position="136"/>
    </location>
</feature>
<comment type="caution">
    <text evidence="2">The sequence shown here is derived from an EMBL/GenBank/DDBJ whole genome shotgun (WGS) entry which is preliminary data.</text>
</comment>
<feature type="transmembrane region" description="Helical" evidence="1">
    <location>
        <begin position="61"/>
        <end position="79"/>
    </location>
</feature>
<keyword evidence="1" id="KW-0472">Membrane</keyword>
<dbReference type="Proteomes" id="UP000178176">
    <property type="component" value="Unassembled WGS sequence"/>
</dbReference>
<feature type="transmembrane region" description="Helical" evidence="1">
    <location>
        <begin position="142"/>
        <end position="172"/>
    </location>
</feature>
<accession>A0A1F4YG98</accession>
<sequence>MKIFKVTWRYFINSLQQNISGPTVFLMFFVSKFIRYTLFISFLYYLSSGVKLIGGYTWEQMLFFYLVFILVDTVVQMFFREVYRFRPLVISGGFDMVLAKPFPPLVRCLLGGPDYIDLGVLVILLAVVSYFTSVYIRPSFPQLLLFFLMLGNTLLVATAFHIMVLAIGILTLSVDHLIMVYRDLTALVRIPVGLFTEPVRSLITFVIPVGLMFTFPAQTLLGLLSWQIIAVSLTFGIAYLFLSLKFWSYALKQYSSASS</sequence>